<dbReference type="AlphaFoldDB" id="A0A284RPD8"/>
<name>A0A284RPD8_ARMOS</name>
<evidence type="ECO:0000313" key="1">
    <source>
        <dbReference type="EMBL" id="SJL10620.1"/>
    </source>
</evidence>
<keyword evidence="2" id="KW-1185">Reference proteome</keyword>
<sequence>MDGMSASRHINLHRIYPIRPRVSLYAPSITHQAQEETSAYWTPQLAIIERILGCLAVRLQPLGRYKGRRRLQARSALALKPTPKILIFSSKEMNTGGLVAFDRPEGSTWGILQFRGTPDLNSYKCSPRGANIE</sequence>
<organism evidence="1 2">
    <name type="scientific">Armillaria ostoyae</name>
    <name type="common">Armillaria root rot fungus</name>
    <dbReference type="NCBI Taxonomy" id="47428"/>
    <lineage>
        <taxon>Eukaryota</taxon>
        <taxon>Fungi</taxon>
        <taxon>Dikarya</taxon>
        <taxon>Basidiomycota</taxon>
        <taxon>Agaricomycotina</taxon>
        <taxon>Agaricomycetes</taxon>
        <taxon>Agaricomycetidae</taxon>
        <taxon>Agaricales</taxon>
        <taxon>Marasmiineae</taxon>
        <taxon>Physalacriaceae</taxon>
        <taxon>Armillaria</taxon>
    </lineage>
</organism>
<accession>A0A284RPD8</accession>
<evidence type="ECO:0000313" key="2">
    <source>
        <dbReference type="Proteomes" id="UP000219338"/>
    </source>
</evidence>
<reference evidence="2" key="1">
    <citation type="journal article" date="2017" name="Nat. Ecol. Evol.">
        <title>Genome expansion and lineage-specific genetic innovations in the forest pathogenic fungi Armillaria.</title>
        <authorList>
            <person name="Sipos G."/>
            <person name="Prasanna A.N."/>
            <person name="Walter M.C."/>
            <person name="O'Connor E."/>
            <person name="Balint B."/>
            <person name="Krizsan K."/>
            <person name="Kiss B."/>
            <person name="Hess J."/>
            <person name="Varga T."/>
            <person name="Slot J."/>
            <person name="Riley R."/>
            <person name="Boka B."/>
            <person name="Rigling D."/>
            <person name="Barry K."/>
            <person name="Lee J."/>
            <person name="Mihaltcheva S."/>
            <person name="LaButti K."/>
            <person name="Lipzen A."/>
            <person name="Waldron R."/>
            <person name="Moloney N.M."/>
            <person name="Sperisen C."/>
            <person name="Kredics L."/>
            <person name="Vagvoelgyi C."/>
            <person name="Patrignani A."/>
            <person name="Fitzpatrick D."/>
            <person name="Nagy I."/>
            <person name="Doyle S."/>
            <person name="Anderson J.B."/>
            <person name="Grigoriev I.V."/>
            <person name="Gueldener U."/>
            <person name="Muensterkoetter M."/>
            <person name="Nagy L.G."/>
        </authorList>
    </citation>
    <scope>NUCLEOTIDE SEQUENCE [LARGE SCALE GENOMIC DNA]</scope>
    <source>
        <strain evidence="2">C18/9</strain>
    </source>
</reference>
<protein>
    <submittedName>
        <fullName evidence="1">Uncharacterized protein</fullName>
    </submittedName>
</protein>
<dbReference type="Proteomes" id="UP000219338">
    <property type="component" value="Unassembled WGS sequence"/>
</dbReference>
<dbReference type="EMBL" id="FUEG01000012">
    <property type="protein sequence ID" value="SJL10620.1"/>
    <property type="molecule type" value="Genomic_DNA"/>
</dbReference>
<gene>
    <name evidence="1" type="ORF">ARMOST_14010</name>
</gene>
<proteinExistence type="predicted"/>